<evidence type="ECO:0000256" key="1">
    <source>
        <dbReference type="SAM" id="Coils"/>
    </source>
</evidence>
<dbReference type="RefSeq" id="WP_377935730.1">
    <property type="nucleotide sequence ID" value="NZ_JBHUMF010000030.1"/>
</dbReference>
<gene>
    <name evidence="2" type="ORF">ACFSUL_12060</name>
</gene>
<dbReference type="Proteomes" id="UP001597506">
    <property type="component" value="Unassembled WGS sequence"/>
</dbReference>
<proteinExistence type="predicted"/>
<keyword evidence="1" id="KW-0175">Coiled coil</keyword>
<feature type="coiled-coil region" evidence="1">
    <location>
        <begin position="66"/>
        <end position="93"/>
    </location>
</feature>
<evidence type="ECO:0000313" key="3">
    <source>
        <dbReference type="Proteomes" id="UP001597506"/>
    </source>
</evidence>
<reference evidence="3" key="1">
    <citation type="journal article" date="2019" name="Int. J. Syst. Evol. Microbiol.">
        <title>The Global Catalogue of Microorganisms (GCM) 10K type strain sequencing project: providing services to taxonomists for standard genome sequencing and annotation.</title>
        <authorList>
            <consortium name="The Broad Institute Genomics Platform"/>
            <consortium name="The Broad Institute Genome Sequencing Center for Infectious Disease"/>
            <person name="Wu L."/>
            <person name="Ma J."/>
        </authorList>
    </citation>
    <scope>NUCLEOTIDE SEQUENCE [LARGE SCALE GENOMIC DNA]</scope>
    <source>
        <strain evidence="3">KCTC 3913</strain>
    </source>
</reference>
<keyword evidence="3" id="KW-1185">Reference proteome</keyword>
<comment type="caution">
    <text evidence="2">The sequence shown here is derived from an EMBL/GenBank/DDBJ whole genome shotgun (WGS) entry which is preliminary data.</text>
</comment>
<protein>
    <submittedName>
        <fullName evidence="2">Uncharacterized protein</fullName>
    </submittedName>
</protein>
<evidence type="ECO:0000313" key="2">
    <source>
        <dbReference type="EMBL" id="MFD2681480.1"/>
    </source>
</evidence>
<organism evidence="2 3">
    <name type="scientific">Bacillus seohaeanensis</name>
    <dbReference type="NCBI Taxonomy" id="284580"/>
    <lineage>
        <taxon>Bacteria</taxon>
        <taxon>Bacillati</taxon>
        <taxon>Bacillota</taxon>
        <taxon>Bacilli</taxon>
        <taxon>Bacillales</taxon>
        <taxon>Bacillaceae</taxon>
        <taxon>Bacillus</taxon>
    </lineage>
</organism>
<dbReference type="EMBL" id="JBHUMF010000030">
    <property type="protein sequence ID" value="MFD2681480.1"/>
    <property type="molecule type" value="Genomic_DNA"/>
</dbReference>
<sequence>MTNINDIRKLVDEAMEIKNGSTRLFREFNDSYQAKRLSIQQNRDYTPSGKQKLLESAKKRETSRLMKLARSQREEFNAKLKQAKAEADAIVHAHAPKVDPVKQERFSKRLAEVKTQIALSNAKRGQQLFKEFLTEIDEQAFAEQVKNDFSALVQPILNDVSGPETEKVRHALFDAFEDVRMKAKSPEAGDAQNVAEFADALLNGKFFEGIVEEKAEEVLGTTAKQFINEPEAYFEIYPEEDRPQSHLKTVEEIMEEEDAKY</sequence>
<accession>A0ABW5RSS6</accession>
<name>A0ABW5RSS6_9BACI</name>